<accession>A0A8J8B8H9</accession>
<evidence type="ECO:0008006" key="3">
    <source>
        <dbReference type="Google" id="ProtNLM"/>
    </source>
</evidence>
<proteinExistence type="predicted"/>
<evidence type="ECO:0000313" key="2">
    <source>
        <dbReference type="Proteomes" id="UP000681356"/>
    </source>
</evidence>
<evidence type="ECO:0000313" key="1">
    <source>
        <dbReference type="EMBL" id="MBS0126226.1"/>
    </source>
</evidence>
<keyword evidence="2" id="KW-1185">Reference proteome</keyword>
<protein>
    <recommendedName>
        <fullName evidence="3">RiboL-PSP-HEPN domain-containing protein</fullName>
    </recommendedName>
</protein>
<dbReference type="AlphaFoldDB" id="A0A8J8B8H9"/>
<reference evidence="1" key="1">
    <citation type="submission" date="2021-04" db="EMBL/GenBank/DDBJ databases">
        <authorList>
            <person name="Yoon J."/>
        </authorList>
    </citation>
    <scope>NUCLEOTIDE SEQUENCE</scope>
    <source>
        <strain evidence="1">KMU-90</strain>
    </source>
</reference>
<dbReference type="RefSeq" id="WP_212538175.1">
    <property type="nucleotide sequence ID" value="NZ_JAGTUU010000008.1"/>
</dbReference>
<sequence>MGVPRRQTLCDKFDSLDDEIRRSFQHFPKLFNDFPAEVSLIHLFSKIETAQVKALYCGIVKLHRVNAQLAANALDNWEITRPGFRDKYKSVFNKELKKEVHERLLHAEKARDNIVHGKQVKDGAVRQALFDVFEYATLFSAQVKSDAGFTPFGKLTGFKGRASSLDKATSRWVLMGMKFL</sequence>
<dbReference type="EMBL" id="JAGTUU010000008">
    <property type="protein sequence ID" value="MBS0126226.1"/>
    <property type="molecule type" value="Genomic_DNA"/>
</dbReference>
<comment type="caution">
    <text evidence="1">The sequence shown here is derived from an EMBL/GenBank/DDBJ whole genome shotgun (WGS) entry which is preliminary data.</text>
</comment>
<organism evidence="1 2">
    <name type="scientific">Thetidibacter halocola</name>
    <dbReference type="NCBI Taxonomy" id="2827239"/>
    <lineage>
        <taxon>Bacteria</taxon>
        <taxon>Pseudomonadati</taxon>
        <taxon>Pseudomonadota</taxon>
        <taxon>Alphaproteobacteria</taxon>
        <taxon>Rhodobacterales</taxon>
        <taxon>Roseobacteraceae</taxon>
        <taxon>Thetidibacter</taxon>
    </lineage>
</organism>
<dbReference type="Proteomes" id="UP000681356">
    <property type="component" value="Unassembled WGS sequence"/>
</dbReference>
<name>A0A8J8B8H9_9RHOB</name>
<gene>
    <name evidence="1" type="ORF">KB874_19230</name>
</gene>